<dbReference type="EMBL" id="JACEFF010000851">
    <property type="protein sequence ID" value="KAH9629827.1"/>
    <property type="molecule type" value="Genomic_DNA"/>
</dbReference>
<organism evidence="2 3">
    <name type="scientific">Spodoptera exigua</name>
    <name type="common">Beet armyworm</name>
    <name type="synonym">Noctua fulgens</name>
    <dbReference type="NCBI Taxonomy" id="7107"/>
    <lineage>
        <taxon>Eukaryota</taxon>
        <taxon>Metazoa</taxon>
        <taxon>Ecdysozoa</taxon>
        <taxon>Arthropoda</taxon>
        <taxon>Hexapoda</taxon>
        <taxon>Insecta</taxon>
        <taxon>Pterygota</taxon>
        <taxon>Neoptera</taxon>
        <taxon>Endopterygota</taxon>
        <taxon>Lepidoptera</taxon>
        <taxon>Glossata</taxon>
        <taxon>Ditrysia</taxon>
        <taxon>Noctuoidea</taxon>
        <taxon>Noctuidae</taxon>
        <taxon>Amphipyrinae</taxon>
        <taxon>Spodoptera</taxon>
    </lineage>
</organism>
<reference evidence="2" key="1">
    <citation type="journal article" date="2021" name="G3 (Bethesda)">
        <title>Genome and transcriptome analysis of the beet armyworm Spodoptera exigua reveals targets for pest control. .</title>
        <authorList>
            <person name="Simon S."/>
            <person name="Breeschoten T."/>
            <person name="Jansen H.J."/>
            <person name="Dirks R.P."/>
            <person name="Schranz M.E."/>
            <person name="Ros V.I.D."/>
        </authorList>
    </citation>
    <scope>NUCLEOTIDE SEQUENCE</scope>
    <source>
        <strain evidence="2">TB_SE_WUR_2020</strain>
    </source>
</reference>
<dbReference type="AlphaFoldDB" id="A0A922M4V7"/>
<proteinExistence type="predicted"/>
<evidence type="ECO:0000256" key="1">
    <source>
        <dbReference type="SAM" id="MobiDB-lite"/>
    </source>
</evidence>
<feature type="region of interest" description="Disordered" evidence="1">
    <location>
        <begin position="93"/>
        <end position="127"/>
    </location>
</feature>
<feature type="compositionally biased region" description="Basic residues" evidence="1">
    <location>
        <begin position="110"/>
        <end position="122"/>
    </location>
</feature>
<name>A0A922M4V7_SPOEX</name>
<evidence type="ECO:0000313" key="3">
    <source>
        <dbReference type="Proteomes" id="UP000814243"/>
    </source>
</evidence>
<gene>
    <name evidence="2" type="ORF">HF086_011477</name>
</gene>
<comment type="caution">
    <text evidence="2">The sequence shown here is derived from an EMBL/GenBank/DDBJ whole genome shotgun (WGS) entry which is preliminary data.</text>
</comment>
<sequence>MSSIGENLEFCDSSGSDIMEEEIGRSEQQVCAELNIQNEEHTTPSQKVAGKRTREDSEEIIEEDEGFITSKSYRDVVVNNSFDGLNVNDEKLYMEKSEDEGNDTDCTPIQRKKKEKMKKRKNQNNQRFEEYASEVEHESETCAHKTYQRSHENTIFKKLVSKIKYICISNNCRR</sequence>
<feature type="region of interest" description="Disordered" evidence="1">
    <location>
        <begin position="35"/>
        <end position="66"/>
    </location>
</feature>
<evidence type="ECO:0000313" key="2">
    <source>
        <dbReference type="EMBL" id="KAH9629827.1"/>
    </source>
</evidence>
<protein>
    <submittedName>
        <fullName evidence="2">Uncharacterized protein</fullName>
    </submittedName>
</protein>
<accession>A0A922M4V7</accession>
<dbReference type="Proteomes" id="UP000814243">
    <property type="component" value="Unassembled WGS sequence"/>
</dbReference>
<feature type="compositionally biased region" description="Acidic residues" evidence="1">
    <location>
        <begin position="56"/>
        <end position="66"/>
    </location>
</feature>